<dbReference type="PANTHER" id="PTHR35562">
    <property type="entry name" value="DNA ENDONUCLEASE SMRA-RELATED"/>
    <property type="match status" value="1"/>
</dbReference>
<gene>
    <name evidence="2" type="primary">mutS</name>
    <name evidence="2" type="ORF">CMC5_084860</name>
</gene>
<dbReference type="EMBL" id="CP012159">
    <property type="protein sequence ID" value="AKT40816.1"/>
    <property type="molecule type" value="Genomic_DNA"/>
</dbReference>
<dbReference type="KEGG" id="ccro:CMC5_084860"/>
<dbReference type="InterPro" id="IPR036063">
    <property type="entry name" value="Smr_dom_sf"/>
</dbReference>
<name>A0A0K1EIW9_CHOCO</name>
<protein>
    <submittedName>
        <fullName evidence="2">DNA mismatch repair protein MutS</fullName>
    </submittedName>
</protein>
<dbReference type="PROSITE" id="PS50828">
    <property type="entry name" value="SMR"/>
    <property type="match status" value="1"/>
</dbReference>
<accession>A0A0K1EIW9</accession>
<dbReference type="InterPro" id="IPR002625">
    <property type="entry name" value="Smr_dom"/>
</dbReference>
<reference evidence="2 3" key="1">
    <citation type="submission" date="2015-07" db="EMBL/GenBank/DDBJ databases">
        <title>Genome analysis of myxobacterium Chondromyces crocatus Cm c5 reveals a high potential for natural compound synthesis and the genetic basis for the loss of fruiting body formation.</title>
        <authorList>
            <person name="Zaburannyi N."/>
            <person name="Bunk B."/>
            <person name="Maier J."/>
            <person name="Overmann J."/>
            <person name="Mueller R."/>
        </authorList>
    </citation>
    <scope>NUCLEOTIDE SEQUENCE [LARGE SCALE GENOMIC DNA]</scope>
    <source>
        <strain evidence="2 3">Cm c5</strain>
    </source>
</reference>
<evidence type="ECO:0000313" key="3">
    <source>
        <dbReference type="Proteomes" id="UP000067626"/>
    </source>
</evidence>
<evidence type="ECO:0000313" key="2">
    <source>
        <dbReference type="EMBL" id="AKT40816.1"/>
    </source>
</evidence>
<dbReference type="PANTHER" id="PTHR35562:SF2">
    <property type="entry name" value="DNA ENDONUCLEASE SMRA-RELATED"/>
    <property type="match status" value="1"/>
</dbReference>
<keyword evidence="3" id="KW-1185">Reference proteome</keyword>
<proteinExistence type="predicted"/>
<dbReference type="SMART" id="SM00463">
    <property type="entry name" value="SMR"/>
    <property type="match status" value="1"/>
</dbReference>
<dbReference type="Pfam" id="PF01713">
    <property type="entry name" value="Smr"/>
    <property type="match status" value="1"/>
</dbReference>
<dbReference type="SUPFAM" id="SSF160443">
    <property type="entry name" value="SMR domain-like"/>
    <property type="match status" value="1"/>
</dbReference>
<sequence>MPIEDSIDLHTFAPRDIPSVVEEYLTEAQARGFDEVRVIHGRGKGVQRQVVRRVLSRHPAVRDYRDAPATRGGWGATLVWLEPPPPGESDPRA</sequence>
<dbReference type="Proteomes" id="UP000067626">
    <property type="component" value="Chromosome"/>
</dbReference>
<dbReference type="STRING" id="52.CMC5_084860"/>
<organism evidence="2 3">
    <name type="scientific">Chondromyces crocatus</name>
    <dbReference type="NCBI Taxonomy" id="52"/>
    <lineage>
        <taxon>Bacteria</taxon>
        <taxon>Pseudomonadati</taxon>
        <taxon>Myxococcota</taxon>
        <taxon>Polyangia</taxon>
        <taxon>Polyangiales</taxon>
        <taxon>Polyangiaceae</taxon>
        <taxon>Chondromyces</taxon>
    </lineage>
</organism>
<evidence type="ECO:0000259" key="1">
    <source>
        <dbReference type="PROSITE" id="PS50828"/>
    </source>
</evidence>
<dbReference type="OrthoDB" id="9808166at2"/>
<dbReference type="AlphaFoldDB" id="A0A0K1EIW9"/>
<dbReference type="Gene3D" id="3.30.1370.110">
    <property type="match status" value="1"/>
</dbReference>
<feature type="domain" description="Smr" evidence="1">
    <location>
        <begin position="20"/>
        <end position="82"/>
    </location>
</feature>